<reference evidence="1 2" key="1">
    <citation type="journal article" date="2016" name="Nat. Commun.">
        <title>Thousands of microbial genomes shed light on interconnected biogeochemical processes in an aquifer system.</title>
        <authorList>
            <person name="Anantharaman K."/>
            <person name="Brown C.T."/>
            <person name="Hug L.A."/>
            <person name="Sharon I."/>
            <person name="Castelle C.J."/>
            <person name="Probst A.J."/>
            <person name="Thomas B.C."/>
            <person name="Singh A."/>
            <person name="Wilkins M.J."/>
            <person name="Karaoz U."/>
            <person name="Brodie E.L."/>
            <person name="Williams K.H."/>
            <person name="Hubbard S.S."/>
            <person name="Banfield J.F."/>
        </authorList>
    </citation>
    <scope>NUCLEOTIDE SEQUENCE [LARGE SCALE GENOMIC DNA]</scope>
</reference>
<gene>
    <name evidence="1" type="ORF">A2773_02220</name>
</gene>
<sequence>MTNNNIEIHIRTYRSLLKSGSSLKISRLADSHINMHSILHQKSDSNDIDIAAFIYCLLRLPAVMSQVSAVILGQSYSVFKNAHLGKISKWKEVEAPGRRRKMFFDGKKTLAVYIASVSDVDDLITLLTAFEIEWNKFHKKLKSVKHPEAFIEKVIPAEDIGRMKNIWGKDYQDFLYALKKKSIALNVQLLSGSYIEYSKSTSYWWKIITKSLHQLNIPRRPIYFVSSNTHSITNLLTRFAVYEENELVSYLYSLGNSELVRLWEGIESGDFLANREHFLYYLAKKYAASHPEILKKKEALENKLGIHTIPASKYLDIETQVIELNKLSQDKILSQKLGASLSFLQNSRAVIINIDYPLGWAAYQVLTEIGRNVDNIKGVYIMGKAATLNGQIGDILLPSTVYDTHTKNTYTFNNAFKKEDFSTLFKTGTLLSGQKSVSTKGTFLENDDMVKKWFDDDYTIIEMEGGPYLNAVYEFIYYDRYEENQFISLGNPPFELGIAHYASDTPYSKAKNLGIRNLSYEGVEPTYAISLAILKKIIQREKNS</sequence>
<dbReference type="STRING" id="1798375.A2773_02220"/>
<evidence type="ECO:0000313" key="2">
    <source>
        <dbReference type="Proteomes" id="UP000177383"/>
    </source>
</evidence>
<evidence type="ECO:0000313" key="1">
    <source>
        <dbReference type="EMBL" id="OGG14580.1"/>
    </source>
</evidence>
<dbReference type="Pfam" id="PF21850">
    <property type="entry name" value="DUF6909"/>
    <property type="match status" value="1"/>
</dbReference>
<comment type="caution">
    <text evidence="1">The sequence shown here is derived from an EMBL/GenBank/DDBJ whole genome shotgun (WGS) entry which is preliminary data.</text>
</comment>
<name>A0A1F5ZQ23_9BACT</name>
<accession>A0A1F5ZQ23</accession>
<dbReference type="InterPro" id="IPR054204">
    <property type="entry name" value="DUF6909"/>
</dbReference>
<dbReference type="EMBL" id="MFJE01000013">
    <property type="protein sequence ID" value="OGG14580.1"/>
    <property type="molecule type" value="Genomic_DNA"/>
</dbReference>
<proteinExistence type="predicted"/>
<protein>
    <submittedName>
        <fullName evidence="1">Uncharacterized protein</fullName>
    </submittedName>
</protein>
<organism evidence="1 2">
    <name type="scientific">Candidatus Gottesmanbacteria bacterium RIFCSPHIGHO2_01_FULL_39_10</name>
    <dbReference type="NCBI Taxonomy" id="1798375"/>
    <lineage>
        <taxon>Bacteria</taxon>
        <taxon>Candidatus Gottesmaniibacteriota</taxon>
    </lineage>
</organism>
<dbReference type="AlphaFoldDB" id="A0A1F5ZQ23"/>
<dbReference type="Proteomes" id="UP000177383">
    <property type="component" value="Unassembled WGS sequence"/>
</dbReference>